<dbReference type="HOGENOM" id="CLU_200702_0_0_1"/>
<dbReference type="EMBL" id="GL732567">
    <property type="protein sequence ID" value="EFX76697.1"/>
    <property type="molecule type" value="Genomic_DNA"/>
</dbReference>
<sequence length="55" mass="6279">MANCRQHSCYPSSDFSNPVLLVLPSSVRFHLYVLFPARQPPAIVRGSLWLRVRVP</sequence>
<name>E9GV07_DAPPU</name>
<dbReference type="Proteomes" id="UP000000305">
    <property type="component" value="Unassembled WGS sequence"/>
</dbReference>
<dbReference type="AlphaFoldDB" id="E9GV07"/>
<gene>
    <name evidence="1" type="ORF">DAPPUDRAFT_248684</name>
</gene>
<dbReference type="PhylomeDB" id="E9GV07"/>
<evidence type="ECO:0000313" key="1">
    <source>
        <dbReference type="EMBL" id="EFX76697.1"/>
    </source>
</evidence>
<accession>E9GV07</accession>
<protein>
    <submittedName>
        <fullName evidence="1">Uncharacterized protein</fullName>
    </submittedName>
</protein>
<reference evidence="1 2" key="1">
    <citation type="journal article" date="2011" name="Science">
        <title>The ecoresponsive genome of Daphnia pulex.</title>
        <authorList>
            <person name="Colbourne J.K."/>
            <person name="Pfrender M.E."/>
            <person name="Gilbert D."/>
            <person name="Thomas W.K."/>
            <person name="Tucker A."/>
            <person name="Oakley T.H."/>
            <person name="Tokishita S."/>
            <person name="Aerts A."/>
            <person name="Arnold G.J."/>
            <person name="Basu M.K."/>
            <person name="Bauer D.J."/>
            <person name="Caceres C.E."/>
            <person name="Carmel L."/>
            <person name="Casola C."/>
            <person name="Choi J.H."/>
            <person name="Detter J.C."/>
            <person name="Dong Q."/>
            <person name="Dusheyko S."/>
            <person name="Eads B.D."/>
            <person name="Frohlich T."/>
            <person name="Geiler-Samerotte K.A."/>
            <person name="Gerlach D."/>
            <person name="Hatcher P."/>
            <person name="Jogdeo S."/>
            <person name="Krijgsveld J."/>
            <person name="Kriventseva E.V."/>
            <person name="Kultz D."/>
            <person name="Laforsch C."/>
            <person name="Lindquist E."/>
            <person name="Lopez J."/>
            <person name="Manak J.R."/>
            <person name="Muller J."/>
            <person name="Pangilinan J."/>
            <person name="Patwardhan R.P."/>
            <person name="Pitluck S."/>
            <person name="Pritham E.J."/>
            <person name="Rechtsteiner A."/>
            <person name="Rho M."/>
            <person name="Rogozin I.B."/>
            <person name="Sakarya O."/>
            <person name="Salamov A."/>
            <person name="Schaack S."/>
            <person name="Shapiro H."/>
            <person name="Shiga Y."/>
            <person name="Skalitzky C."/>
            <person name="Smith Z."/>
            <person name="Souvorov A."/>
            <person name="Sung W."/>
            <person name="Tang Z."/>
            <person name="Tsuchiya D."/>
            <person name="Tu H."/>
            <person name="Vos H."/>
            <person name="Wang M."/>
            <person name="Wolf Y.I."/>
            <person name="Yamagata H."/>
            <person name="Yamada T."/>
            <person name="Ye Y."/>
            <person name="Shaw J.R."/>
            <person name="Andrews J."/>
            <person name="Crease T.J."/>
            <person name="Tang H."/>
            <person name="Lucas S.M."/>
            <person name="Robertson H.M."/>
            <person name="Bork P."/>
            <person name="Koonin E.V."/>
            <person name="Zdobnov E.M."/>
            <person name="Grigoriev I.V."/>
            <person name="Lynch M."/>
            <person name="Boore J.L."/>
        </authorList>
    </citation>
    <scope>NUCLEOTIDE SEQUENCE [LARGE SCALE GENOMIC DNA]</scope>
</reference>
<evidence type="ECO:0000313" key="2">
    <source>
        <dbReference type="Proteomes" id="UP000000305"/>
    </source>
</evidence>
<keyword evidence="2" id="KW-1185">Reference proteome</keyword>
<dbReference type="KEGG" id="dpx:DAPPUDRAFT_248684"/>
<dbReference type="InParanoid" id="E9GV07"/>
<proteinExistence type="predicted"/>
<organism evidence="1 2">
    <name type="scientific">Daphnia pulex</name>
    <name type="common">Water flea</name>
    <dbReference type="NCBI Taxonomy" id="6669"/>
    <lineage>
        <taxon>Eukaryota</taxon>
        <taxon>Metazoa</taxon>
        <taxon>Ecdysozoa</taxon>
        <taxon>Arthropoda</taxon>
        <taxon>Crustacea</taxon>
        <taxon>Branchiopoda</taxon>
        <taxon>Diplostraca</taxon>
        <taxon>Cladocera</taxon>
        <taxon>Anomopoda</taxon>
        <taxon>Daphniidae</taxon>
        <taxon>Daphnia</taxon>
    </lineage>
</organism>